<dbReference type="EMBL" id="CP050124">
    <property type="protein sequence ID" value="QIP38621.1"/>
    <property type="molecule type" value="Genomic_DNA"/>
</dbReference>
<name>A0A6G9CPP6_RHOER</name>
<gene>
    <name evidence="1" type="ORF">G9444_1377</name>
</gene>
<evidence type="ECO:0000313" key="2">
    <source>
        <dbReference type="Proteomes" id="UP000502345"/>
    </source>
</evidence>
<protein>
    <submittedName>
        <fullName evidence="1">Uncharacterized protein</fullName>
    </submittedName>
</protein>
<dbReference type="AlphaFoldDB" id="A0A6G9CPP6"/>
<accession>A0A6G9CPP6</accession>
<sequence length="134" mass="14512">MTRADAEHLGAGVILLRGSAISEMYYLVSVAIKQLQRDGYRPSPHVLNLQEELRLGALEAKDELSRRRQRDVAKPPIPQGLSIGSTEAAEILGCSRRHVQRIASSLDGRKGSAGALIFDRNVVMAYCGARGSVA</sequence>
<reference evidence="1 2" key="1">
    <citation type="submission" date="2020-03" db="EMBL/GenBank/DDBJ databases">
        <title>Screen low temperature-resistant strains for efficient degradation of petroleum hydrocarbons under the low temperature.</title>
        <authorList>
            <person name="Wang Y."/>
            <person name="Chen J."/>
        </authorList>
    </citation>
    <scope>NUCLEOTIDE SEQUENCE [LARGE SCALE GENOMIC DNA]</scope>
    <source>
        <strain evidence="1 2">KB1</strain>
    </source>
</reference>
<organism evidence="1 2">
    <name type="scientific">Rhodococcus erythropolis</name>
    <name type="common">Arthrobacter picolinophilus</name>
    <dbReference type="NCBI Taxonomy" id="1833"/>
    <lineage>
        <taxon>Bacteria</taxon>
        <taxon>Bacillati</taxon>
        <taxon>Actinomycetota</taxon>
        <taxon>Actinomycetes</taxon>
        <taxon>Mycobacteriales</taxon>
        <taxon>Nocardiaceae</taxon>
        <taxon>Rhodococcus</taxon>
        <taxon>Rhodococcus erythropolis group</taxon>
    </lineage>
</organism>
<dbReference type="Proteomes" id="UP000502345">
    <property type="component" value="Chromosome"/>
</dbReference>
<evidence type="ECO:0000313" key="1">
    <source>
        <dbReference type="EMBL" id="QIP38621.1"/>
    </source>
</evidence>
<proteinExistence type="predicted"/>